<keyword evidence="8" id="KW-1185">Reference proteome</keyword>
<feature type="transmembrane region" description="Helical" evidence="5">
    <location>
        <begin position="49"/>
        <end position="67"/>
    </location>
</feature>
<feature type="transmembrane region" description="Helical" evidence="5">
    <location>
        <begin position="73"/>
        <end position="93"/>
    </location>
</feature>
<evidence type="ECO:0000256" key="4">
    <source>
        <dbReference type="ARBA" id="ARBA00023136"/>
    </source>
</evidence>
<keyword evidence="3 5" id="KW-1133">Transmembrane helix</keyword>
<evidence type="ECO:0000313" key="7">
    <source>
        <dbReference type="EMBL" id="GAA2884676.1"/>
    </source>
</evidence>
<reference evidence="7 8" key="1">
    <citation type="journal article" date="2019" name="Int. J. Syst. Evol. Microbiol.">
        <title>The Global Catalogue of Microorganisms (GCM) 10K type strain sequencing project: providing services to taxonomists for standard genome sequencing and annotation.</title>
        <authorList>
            <consortium name="The Broad Institute Genomics Platform"/>
            <consortium name="The Broad Institute Genome Sequencing Center for Infectious Disease"/>
            <person name="Wu L."/>
            <person name="Ma J."/>
        </authorList>
    </citation>
    <scope>NUCLEOTIDE SEQUENCE [LARGE SCALE GENOMIC DNA]</scope>
    <source>
        <strain evidence="7 8">JCM 6242</strain>
    </source>
</reference>
<keyword evidence="2 5" id="KW-0812">Transmembrane</keyword>
<feature type="domain" description="Methylamine utilisation protein MauE" evidence="6">
    <location>
        <begin position="1"/>
        <end position="130"/>
    </location>
</feature>
<gene>
    <name evidence="7" type="ORF">GCM10010517_48060</name>
</gene>
<comment type="caution">
    <text evidence="7">The sequence shown here is derived from an EMBL/GenBank/DDBJ whole genome shotgun (WGS) entry which is preliminary data.</text>
</comment>
<comment type="subcellular location">
    <subcellularLocation>
        <location evidence="1">Membrane</location>
        <topology evidence="1">Multi-pass membrane protein</topology>
    </subcellularLocation>
</comment>
<keyword evidence="4 5" id="KW-0472">Membrane</keyword>
<proteinExistence type="predicted"/>
<evidence type="ECO:0000256" key="2">
    <source>
        <dbReference type="ARBA" id="ARBA00022692"/>
    </source>
</evidence>
<feature type="transmembrane region" description="Helical" evidence="5">
    <location>
        <begin position="120"/>
        <end position="138"/>
    </location>
</feature>
<dbReference type="RefSeq" id="WP_344975724.1">
    <property type="nucleotide sequence ID" value="NZ_BAAAVI010000037.1"/>
</dbReference>
<organism evidence="7 8">
    <name type="scientific">Streptosporangium fragile</name>
    <dbReference type="NCBI Taxonomy" id="46186"/>
    <lineage>
        <taxon>Bacteria</taxon>
        <taxon>Bacillati</taxon>
        <taxon>Actinomycetota</taxon>
        <taxon>Actinomycetes</taxon>
        <taxon>Streptosporangiales</taxon>
        <taxon>Streptosporangiaceae</taxon>
        <taxon>Streptosporangium</taxon>
    </lineage>
</organism>
<dbReference type="Pfam" id="PF07291">
    <property type="entry name" value="MauE"/>
    <property type="match status" value="1"/>
</dbReference>
<dbReference type="InterPro" id="IPR009908">
    <property type="entry name" value="Methylamine_util_MauE"/>
</dbReference>
<evidence type="ECO:0000256" key="5">
    <source>
        <dbReference type="SAM" id="Phobius"/>
    </source>
</evidence>
<dbReference type="EMBL" id="BAAAVI010000037">
    <property type="protein sequence ID" value="GAA2884676.1"/>
    <property type="molecule type" value="Genomic_DNA"/>
</dbReference>
<evidence type="ECO:0000256" key="3">
    <source>
        <dbReference type="ARBA" id="ARBA00022989"/>
    </source>
</evidence>
<evidence type="ECO:0000259" key="6">
    <source>
        <dbReference type="Pfam" id="PF07291"/>
    </source>
</evidence>
<feature type="transmembrane region" description="Helical" evidence="5">
    <location>
        <begin position="6"/>
        <end position="28"/>
    </location>
</feature>
<accession>A0ABN3W382</accession>
<dbReference type="Proteomes" id="UP001500831">
    <property type="component" value="Unassembled WGS sequence"/>
</dbReference>
<evidence type="ECO:0000313" key="8">
    <source>
        <dbReference type="Proteomes" id="UP001500831"/>
    </source>
</evidence>
<protein>
    <submittedName>
        <fullName evidence="7">Methylamine utilization protein MauE</fullName>
    </submittedName>
</protein>
<sequence length="152" mass="15614">MDYVVIGCRALVGIVFLVSAATKIRPLASGEFAASVRRLTGLRGARARPVALGVVLLEGAVPVLLVVRGLAVPGFVLAGALLAAFSTAILVALRRGVRAPCRCFGAAEIPLGPRHLVRNALLGVAAAASAAALLVIGADDIAGLFREEPWDR</sequence>
<name>A0ABN3W382_9ACTN</name>
<evidence type="ECO:0000256" key="1">
    <source>
        <dbReference type="ARBA" id="ARBA00004141"/>
    </source>
</evidence>